<organism evidence="2 3">
    <name type="scientific">Panicum virgatum</name>
    <name type="common">Blackwell switchgrass</name>
    <dbReference type="NCBI Taxonomy" id="38727"/>
    <lineage>
        <taxon>Eukaryota</taxon>
        <taxon>Viridiplantae</taxon>
        <taxon>Streptophyta</taxon>
        <taxon>Embryophyta</taxon>
        <taxon>Tracheophyta</taxon>
        <taxon>Spermatophyta</taxon>
        <taxon>Magnoliopsida</taxon>
        <taxon>Liliopsida</taxon>
        <taxon>Poales</taxon>
        <taxon>Poaceae</taxon>
        <taxon>PACMAD clade</taxon>
        <taxon>Panicoideae</taxon>
        <taxon>Panicodae</taxon>
        <taxon>Paniceae</taxon>
        <taxon>Panicinae</taxon>
        <taxon>Panicum</taxon>
        <taxon>Panicum sect. Hiantes</taxon>
    </lineage>
</organism>
<comment type="caution">
    <text evidence="2">The sequence shown here is derived from an EMBL/GenBank/DDBJ whole genome shotgun (WGS) entry which is preliminary data.</text>
</comment>
<dbReference type="EMBL" id="CM029042">
    <property type="protein sequence ID" value="KAG2618700.1"/>
    <property type="molecule type" value="Genomic_DNA"/>
</dbReference>
<dbReference type="AlphaFoldDB" id="A0A8T0U777"/>
<evidence type="ECO:0000256" key="1">
    <source>
        <dbReference type="SAM" id="MobiDB-lite"/>
    </source>
</evidence>
<proteinExistence type="predicted"/>
<gene>
    <name evidence="2" type="ORF">PVAP13_3NG079755</name>
</gene>
<reference evidence="2" key="1">
    <citation type="submission" date="2020-05" db="EMBL/GenBank/DDBJ databases">
        <title>WGS assembly of Panicum virgatum.</title>
        <authorList>
            <person name="Lovell J.T."/>
            <person name="Jenkins J."/>
            <person name="Shu S."/>
            <person name="Juenger T.E."/>
            <person name="Schmutz J."/>
        </authorList>
    </citation>
    <scope>NUCLEOTIDE SEQUENCE</scope>
    <source>
        <strain evidence="2">AP13</strain>
    </source>
</reference>
<name>A0A8T0U777_PANVG</name>
<evidence type="ECO:0000313" key="2">
    <source>
        <dbReference type="EMBL" id="KAG2618700.1"/>
    </source>
</evidence>
<sequence length="156" mass="16729">MRPQLSPLPGASSKSKTAGRPPPPHRANPVPQICTCISNHRILPTTTSANPDPQVKFVCVCFGGAIQISKFSPNLMTLRKKFSKMISWLGGCLTCSNCATHVSCFSSTNHDNPVVTINYYGNTPREGESSGHGSQLEGESQGRGSQQDTLPDLISM</sequence>
<evidence type="ECO:0000313" key="3">
    <source>
        <dbReference type="Proteomes" id="UP000823388"/>
    </source>
</evidence>
<feature type="region of interest" description="Disordered" evidence="1">
    <location>
        <begin position="121"/>
        <end position="156"/>
    </location>
</feature>
<dbReference type="Proteomes" id="UP000823388">
    <property type="component" value="Chromosome 3N"/>
</dbReference>
<protein>
    <submittedName>
        <fullName evidence="2">Uncharacterized protein</fullName>
    </submittedName>
</protein>
<keyword evidence="3" id="KW-1185">Reference proteome</keyword>
<accession>A0A8T0U777</accession>
<feature type="region of interest" description="Disordered" evidence="1">
    <location>
        <begin position="1"/>
        <end position="28"/>
    </location>
</feature>